<keyword evidence="1" id="KW-0723">Serine/threonine-protein kinase</keyword>
<dbReference type="OrthoDB" id="4062651at2759"/>
<proteinExistence type="predicted"/>
<dbReference type="KEGG" id="dzi:111280287"/>
<evidence type="ECO:0000256" key="3">
    <source>
        <dbReference type="ARBA" id="ARBA00022840"/>
    </source>
</evidence>
<dbReference type="RefSeq" id="XP_022723231.1">
    <property type="nucleotide sequence ID" value="XM_022867496.1"/>
</dbReference>
<dbReference type="SUPFAM" id="SSF56112">
    <property type="entry name" value="Protein kinase-like (PK-like)"/>
    <property type="match status" value="1"/>
</dbReference>
<dbReference type="Proteomes" id="UP000515121">
    <property type="component" value="Unplaced"/>
</dbReference>
<keyword evidence="3" id="KW-0067">ATP-binding</keyword>
<keyword evidence="2" id="KW-0547">Nucleotide-binding</keyword>
<dbReference type="GO" id="GO:0004674">
    <property type="term" value="F:protein serine/threonine kinase activity"/>
    <property type="evidence" value="ECO:0007669"/>
    <property type="project" value="UniProtKB-KW"/>
</dbReference>
<dbReference type="InterPro" id="IPR000719">
    <property type="entry name" value="Prot_kinase_dom"/>
</dbReference>
<dbReference type="InterPro" id="IPR011009">
    <property type="entry name" value="Kinase-like_dom_sf"/>
</dbReference>
<name>A0A6P5X5V8_DURZI</name>
<dbReference type="GeneID" id="111280287"/>
<dbReference type="PROSITE" id="PS50011">
    <property type="entry name" value="PROTEIN_KINASE_DOM"/>
    <property type="match status" value="1"/>
</dbReference>
<sequence>MCDYPASWKALSDKNIYLISSWNLRVPIPLNVARGLDYLHYRAVPPVVYHDIKSSNILLDSFMKARVCVQFSVASSFPPPQVADFGLSRLGKNNLHSSNVNRTFGYVDPEVLLFEILSSKNPQQGLIEYVELVAIDVEDNVEWEEIADSRLAGKFYVQQLNYIAALAYNCVNPVSRKGLRSVSQGTQGCITAKTTLLKQKKLLSNWTFKGLLVIL</sequence>
<dbReference type="InterPro" id="IPR008271">
    <property type="entry name" value="Ser/Thr_kinase_AS"/>
</dbReference>
<organism evidence="5 6">
    <name type="scientific">Durio zibethinus</name>
    <name type="common">Durian</name>
    <dbReference type="NCBI Taxonomy" id="66656"/>
    <lineage>
        <taxon>Eukaryota</taxon>
        <taxon>Viridiplantae</taxon>
        <taxon>Streptophyta</taxon>
        <taxon>Embryophyta</taxon>
        <taxon>Tracheophyta</taxon>
        <taxon>Spermatophyta</taxon>
        <taxon>Magnoliopsida</taxon>
        <taxon>eudicotyledons</taxon>
        <taxon>Gunneridae</taxon>
        <taxon>Pentapetalae</taxon>
        <taxon>rosids</taxon>
        <taxon>malvids</taxon>
        <taxon>Malvales</taxon>
        <taxon>Malvaceae</taxon>
        <taxon>Helicteroideae</taxon>
        <taxon>Durio</taxon>
    </lineage>
</organism>
<dbReference type="PANTHER" id="PTHR47989">
    <property type="entry name" value="OS01G0750732 PROTEIN"/>
    <property type="match status" value="1"/>
</dbReference>
<dbReference type="AlphaFoldDB" id="A0A6P5X5V8"/>
<keyword evidence="1" id="KW-0808">Transferase</keyword>
<evidence type="ECO:0000256" key="2">
    <source>
        <dbReference type="ARBA" id="ARBA00022741"/>
    </source>
</evidence>
<dbReference type="PANTHER" id="PTHR47989:SF24">
    <property type="entry name" value="CALCIUM_CALMODULIN-REGULATED RECEPTOR-LIKE KINASE 1 ISOFORM X1"/>
    <property type="match status" value="1"/>
</dbReference>
<keyword evidence="5" id="KW-1185">Reference proteome</keyword>
<accession>A0A6P5X5V8</accession>
<evidence type="ECO:0000313" key="5">
    <source>
        <dbReference type="Proteomes" id="UP000515121"/>
    </source>
</evidence>
<dbReference type="PROSITE" id="PS00108">
    <property type="entry name" value="PROTEIN_KINASE_ST"/>
    <property type="match status" value="1"/>
</dbReference>
<evidence type="ECO:0000256" key="1">
    <source>
        <dbReference type="ARBA" id="ARBA00022527"/>
    </source>
</evidence>
<keyword evidence="1" id="KW-0418">Kinase</keyword>
<protein>
    <submittedName>
        <fullName evidence="6">Calcium/calmodulin-regulated receptor-like kinase 1</fullName>
    </submittedName>
</protein>
<dbReference type="Gene3D" id="1.10.510.10">
    <property type="entry name" value="Transferase(Phosphotransferase) domain 1"/>
    <property type="match status" value="1"/>
</dbReference>
<feature type="domain" description="Protein kinase" evidence="4">
    <location>
        <begin position="1"/>
        <end position="215"/>
    </location>
</feature>
<dbReference type="GO" id="GO:0005524">
    <property type="term" value="F:ATP binding"/>
    <property type="evidence" value="ECO:0007669"/>
    <property type="project" value="UniProtKB-KW"/>
</dbReference>
<evidence type="ECO:0000259" key="4">
    <source>
        <dbReference type="PROSITE" id="PS50011"/>
    </source>
</evidence>
<evidence type="ECO:0000313" key="6">
    <source>
        <dbReference type="RefSeq" id="XP_022723231.1"/>
    </source>
</evidence>
<reference evidence="6" key="1">
    <citation type="submission" date="2025-08" db="UniProtKB">
        <authorList>
            <consortium name="RefSeq"/>
        </authorList>
    </citation>
    <scope>IDENTIFICATION</scope>
    <source>
        <tissue evidence="6">Fruit stalk</tissue>
    </source>
</reference>
<gene>
    <name evidence="6" type="primary">LOC111280287</name>
</gene>
<dbReference type="Pfam" id="PF00069">
    <property type="entry name" value="Pkinase"/>
    <property type="match status" value="1"/>
</dbReference>